<dbReference type="OrthoDB" id="5841748at2759"/>
<dbReference type="AlphaFoldDB" id="M3JYM8"/>
<keyword evidence="6" id="KW-1185">Reference proteome</keyword>
<dbReference type="CDD" id="cd03874">
    <property type="entry name" value="M28_PMSA_TfR_like"/>
    <property type="match status" value="1"/>
</dbReference>
<accession>M3JYM8</accession>
<evidence type="ECO:0000259" key="3">
    <source>
        <dbReference type="Pfam" id="PF04253"/>
    </source>
</evidence>
<dbReference type="Gene3D" id="1.20.930.40">
    <property type="entry name" value="Transferrin receptor-like, dimerisation domain"/>
    <property type="match status" value="1"/>
</dbReference>
<dbReference type="STRING" id="1245528.M3JYM8"/>
<dbReference type="Pfam" id="PF04253">
    <property type="entry name" value="TFR_dimer"/>
    <property type="match status" value="1"/>
</dbReference>
<comment type="caution">
    <text evidence="5">The sequence shown here is derived from an EMBL/GenBank/DDBJ whole genome shotgun (WGS) entry which is preliminary data.</text>
</comment>
<dbReference type="SUPFAM" id="SSF47672">
    <property type="entry name" value="Transferrin receptor-like dimerisation domain"/>
    <property type="match status" value="1"/>
</dbReference>
<dbReference type="SUPFAM" id="SSF52025">
    <property type="entry name" value="PA domain"/>
    <property type="match status" value="1"/>
</dbReference>
<evidence type="ECO:0000313" key="5">
    <source>
        <dbReference type="EMBL" id="EMG47524.1"/>
    </source>
</evidence>
<evidence type="ECO:0000256" key="1">
    <source>
        <dbReference type="ARBA" id="ARBA00005634"/>
    </source>
</evidence>
<dbReference type="GO" id="GO:0004180">
    <property type="term" value="F:carboxypeptidase activity"/>
    <property type="evidence" value="ECO:0007669"/>
    <property type="project" value="TreeGrafter"/>
</dbReference>
<feature type="region of interest" description="Disordered" evidence="2">
    <location>
        <begin position="1"/>
        <end position="45"/>
    </location>
</feature>
<dbReference type="EMBL" id="AOGT01001524">
    <property type="protein sequence ID" value="EMG47524.1"/>
    <property type="molecule type" value="Genomic_DNA"/>
</dbReference>
<reference evidence="5 6" key="1">
    <citation type="submission" date="2013-02" db="EMBL/GenBank/DDBJ databases">
        <title>Genome sequence of Candida maltosa Xu316, a potential industrial strain for xylitol and ethanol production.</title>
        <authorList>
            <person name="Yu J."/>
            <person name="Wang Q."/>
            <person name="Geng X."/>
            <person name="Bao W."/>
            <person name="He P."/>
            <person name="Cai J."/>
        </authorList>
    </citation>
    <scope>NUCLEOTIDE SEQUENCE [LARGE SCALE GENOMIC DNA]</scope>
    <source>
        <strain evidence="6">Xu316</strain>
    </source>
</reference>
<dbReference type="eggNOG" id="KOG2195">
    <property type="taxonomic scope" value="Eukaryota"/>
</dbReference>
<evidence type="ECO:0000256" key="2">
    <source>
        <dbReference type="SAM" id="MobiDB-lite"/>
    </source>
</evidence>
<dbReference type="OMA" id="RIIDPIY"/>
<dbReference type="Pfam" id="PF04389">
    <property type="entry name" value="Peptidase_M28"/>
    <property type="match status" value="1"/>
</dbReference>
<dbReference type="PANTHER" id="PTHR10404:SF72">
    <property type="entry name" value="ZINC METALLOPROTEASE TRE2-RELATED"/>
    <property type="match status" value="1"/>
</dbReference>
<gene>
    <name evidence="5" type="ORF">G210_2114</name>
</gene>
<dbReference type="Gene3D" id="3.50.30.30">
    <property type="match status" value="1"/>
</dbReference>
<organism evidence="5 6">
    <name type="scientific">Candida maltosa (strain Xu316)</name>
    <name type="common">Yeast</name>
    <dbReference type="NCBI Taxonomy" id="1245528"/>
    <lineage>
        <taxon>Eukaryota</taxon>
        <taxon>Fungi</taxon>
        <taxon>Dikarya</taxon>
        <taxon>Ascomycota</taxon>
        <taxon>Saccharomycotina</taxon>
        <taxon>Pichiomycetes</taxon>
        <taxon>Debaryomycetaceae</taxon>
        <taxon>Candida/Lodderomyces clade</taxon>
        <taxon>Candida</taxon>
    </lineage>
</organism>
<dbReference type="PANTHER" id="PTHR10404">
    <property type="entry name" value="N-ACETYLATED-ALPHA-LINKED ACIDIC DIPEPTIDASE"/>
    <property type="match status" value="1"/>
</dbReference>
<name>M3JYM8_CANMX</name>
<dbReference type="InterPro" id="IPR007484">
    <property type="entry name" value="Peptidase_M28"/>
</dbReference>
<comment type="similarity">
    <text evidence="1">Belongs to the peptidase M28 family. M28B subfamily.</text>
</comment>
<dbReference type="Gene3D" id="3.40.630.10">
    <property type="entry name" value="Zn peptidases"/>
    <property type="match status" value="1"/>
</dbReference>
<dbReference type="InterPro" id="IPR039373">
    <property type="entry name" value="Peptidase_M28B"/>
</dbReference>
<protein>
    <submittedName>
        <fullName evidence="5">Uncharacterized protein</fullName>
    </submittedName>
</protein>
<dbReference type="HOGENOM" id="CLU_005688_1_1_1"/>
<dbReference type="InterPro" id="IPR046450">
    <property type="entry name" value="PA_dom_sf"/>
</dbReference>
<dbReference type="Proteomes" id="UP000011777">
    <property type="component" value="Unassembled WGS sequence"/>
</dbReference>
<sequence>MSSRNGYSVLNSQENTYSSSSSSTVLPIHPPDYNNIDNDNDDDLNNLPTPSIEQFEIEDPIYEAQSNSGFINRAQTFSQKFASNFNTRIIRPVTRIIDPIYEGYKYFQLQYEKSILKLGNPLVVKRLLYVALVMILIFGISKYSDNDTINGRSVGTFTRGNFYDIDKLSESIPHLIDPKEMKEHLEYLSSMPHITGTKGDLTLARYIQKFMKTNGLHHVEFNELQSFTNYPDKKETYVKLADGSFEAKLFEKHNENMEFLAYNPNALNTVEPIDANYVYVNYGEIEDYKKLKNKGIDLADKVILVKYGGKIPDANKVYIAQEHKVKAVIFITPKFHVSGQEVDDVIQNENVGLTRMSPGDILTPGWSSENGYVTRLTWDKSETTPKIPTIPISWRDGERLLQKLSKGVEFDGFNSGDGSSPVLQLKITNTNRPMHQVWNIVGSIEGREQSEKGIIIGAARDSTCYGTIGSNTGTVALLEMVKIFTSLQRKYQWTPSRSIYFVSFDATEYNLAGAAEWIENRKESLRKEGYLYVDMSDLISGDELTINANPFMHEVIGTALHQVKTGNGPDDDLFHLMLKQGNDHIKFGNDFVEMKNYIPFINMVNIPSMEIKFKGYNYPKNSCFDNFDNFESSNIDPKMEKHAQLIELLSRIVLRSAENPFIPYNFRDFGINLVRLEEDLERYCESQINKLDQPNRPVLHFDGLKRAINSLRQVADKYHDFVRNWRQFINDSGGMEATVYTIMRWRWNDNMVAFNGQFLTREIQHKRSGYKNILFGVPFIAPEESDEFDWNSFPFIRNYVSQNDFSSAQDGINQLAQVLESAAISYTDLN</sequence>
<feature type="domain" description="Peptidase M28" evidence="4">
    <location>
        <begin position="439"/>
        <end position="634"/>
    </location>
</feature>
<evidence type="ECO:0000259" key="4">
    <source>
        <dbReference type="Pfam" id="PF04389"/>
    </source>
</evidence>
<evidence type="ECO:0000313" key="6">
    <source>
        <dbReference type="Proteomes" id="UP000011777"/>
    </source>
</evidence>
<feature type="compositionally biased region" description="Polar residues" evidence="2">
    <location>
        <begin position="1"/>
        <end position="17"/>
    </location>
</feature>
<dbReference type="SUPFAM" id="SSF53187">
    <property type="entry name" value="Zn-dependent exopeptidases"/>
    <property type="match status" value="1"/>
</dbReference>
<proteinExistence type="inferred from homology"/>
<dbReference type="InterPro" id="IPR007365">
    <property type="entry name" value="TFR-like_dimer_dom"/>
</dbReference>
<feature type="domain" description="Transferrin receptor-like dimerisation" evidence="3">
    <location>
        <begin position="699"/>
        <end position="824"/>
    </location>
</feature>
<dbReference type="InterPro" id="IPR036757">
    <property type="entry name" value="TFR-like_dimer_dom_sf"/>
</dbReference>